<dbReference type="OrthoDB" id="71899at2759"/>
<dbReference type="EMBL" id="CAADRA010007431">
    <property type="protein sequence ID" value="VFU01153.1"/>
    <property type="molecule type" value="Genomic_DNA"/>
</dbReference>
<feature type="coiled-coil region" evidence="1">
    <location>
        <begin position="224"/>
        <end position="310"/>
    </location>
</feature>
<keyword evidence="5" id="KW-1185">Reference proteome</keyword>
<name>A0A485LS77_9STRA</name>
<feature type="compositionally biased region" description="Polar residues" evidence="2">
    <location>
        <begin position="496"/>
        <end position="510"/>
    </location>
</feature>
<sequence>MIKKKAAPVASAKSQALQDKLKQSEEALIEAKKTIAEQQQREKELKKLLELNSLVEGDSAVNSLMEAKTQALNNIHSQKVRSLMKSIHQLQEQVSVMKSQDKEHRRSALIQSLRKKQREQDLTIDVLKETLQAKVSEFNDSLDSVNEFILKKTLSGPKRFRPKTREELELDFVELDKKYKRALANLKKTKATQAVKADDDDAGDEPAEPAAIAAAGFQFLGSWRLTLEVDMTALEEEISRLKMAVTVKDTNLQAQVDEIAGLHRRVEELLLTEDKLERAKAKYSASKDDVKKLEEDAIRLIQEKERESEMRQQVEIELKFFRDTHEAQSQSGDTVKLELLERIKTTQAHEAELQTQLEEQQRKWAVDRSTIMAQMRTQEKQIQAIEAQTKMQAELIAKLTTERDACKTQLGDAQKEITALKAQGPASGSNTKDKELLEEREQKLKALEKQIIASKLLARQHKKEKEQMLLEMDKLRTLVAAAAPATDASRVLAQAQIKSSTEGTLSGSKNITKESRVQDTAPVDSNGDEIPE</sequence>
<evidence type="ECO:0000256" key="2">
    <source>
        <dbReference type="SAM" id="MobiDB-lite"/>
    </source>
</evidence>
<keyword evidence="1" id="KW-0175">Coiled coil</keyword>
<feature type="coiled-coil region" evidence="1">
    <location>
        <begin position="14"/>
        <end position="48"/>
    </location>
</feature>
<feature type="region of interest" description="Disordered" evidence="2">
    <location>
        <begin position="496"/>
        <end position="532"/>
    </location>
</feature>
<organism evidence="4 5">
    <name type="scientific">Aphanomyces stellatus</name>
    <dbReference type="NCBI Taxonomy" id="120398"/>
    <lineage>
        <taxon>Eukaryota</taxon>
        <taxon>Sar</taxon>
        <taxon>Stramenopiles</taxon>
        <taxon>Oomycota</taxon>
        <taxon>Saprolegniomycetes</taxon>
        <taxon>Saprolegniales</taxon>
        <taxon>Verrucalvaceae</taxon>
        <taxon>Aphanomyces</taxon>
    </lineage>
</organism>
<dbReference type="EMBL" id="VJMH01007405">
    <property type="protein sequence ID" value="KAF0683390.1"/>
    <property type="molecule type" value="Genomic_DNA"/>
</dbReference>
<reference evidence="3" key="2">
    <citation type="submission" date="2019-06" db="EMBL/GenBank/DDBJ databases">
        <title>Genomics analysis of Aphanomyces spp. identifies a new class of oomycete effector associated with host adaptation.</title>
        <authorList>
            <person name="Gaulin E."/>
        </authorList>
    </citation>
    <scope>NUCLEOTIDE SEQUENCE</scope>
    <source>
        <strain evidence="3">CBS 578.67</strain>
    </source>
</reference>
<reference evidence="4 5" key="1">
    <citation type="submission" date="2019-03" db="EMBL/GenBank/DDBJ databases">
        <authorList>
            <person name="Gaulin E."/>
            <person name="Dumas B."/>
        </authorList>
    </citation>
    <scope>NUCLEOTIDE SEQUENCE [LARGE SCALE GENOMIC DNA]</scope>
    <source>
        <strain evidence="4">CBS 568.67</strain>
    </source>
</reference>
<evidence type="ECO:0000313" key="3">
    <source>
        <dbReference type="EMBL" id="KAF0683390.1"/>
    </source>
</evidence>
<feature type="coiled-coil region" evidence="1">
    <location>
        <begin position="343"/>
        <end position="478"/>
    </location>
</feature>
<dbReference type="AlphaFoldDB" id="A0A485LS77"/>
<dbReference type="Proteomes" id="UP000332933">
    <property type="component" value="Unassembled WGS sequence"/>
</dbReference>
<gene>
    <name evidence="4" type="primary">Aste57867_24514</name>
    <name evidence="3" type="ORF">As57867_024437</name>
    <name evidence="4" type="ORF">ASTE57867_24514</name>
</gene>
<proteinExistence type="predicted"/>
<accession>A0A485LS77</accession>
<evidence type="ECO:0000256" key="1">
    <source>
        <dbReference type="SAM" id="Coils"/>
    </source>
</evidence>
<evidence type="ECO:0000313" key="5">
    <source>
        <dbReference type="Proteomes" id="UP000332933"/>
    </source>
</evidence>
<protein>
    <submittedName>
        <fullName evidence="4">Aste57867_24514 protein</fullName>
    </submittedName>
</protein>
<evidence type="ECO:0000313" key="4">
    <source>
        <dbReference type="EMBL" id="VFU01153.1"/>
    </source>
</evidence>